<evidence type="ECO:0000256" key="1">
    <source>
        <dbReference type="SAM" id="SignalP"/>
    </source>
</evidence>
<gene>
    <name evidence="2" type="ORF">LACBIDRAFT_333541</name>
</gene>
<organism evidence="3">
    <name type="scientific">Laccaria bicolor (strain S238N-H82 / ATCC MYA-4686)</name>
    <name type="common">Bicoloured deceiver</name>
    <name type="synonym">Laccaria laccata var. bicolor</name>
    <dbReference type="NCBI Taxonomy" id="486041"/>
    <lineage>
        <taxon>Eukaryota</taxon>
        <taxon>Fungi</taxon>
        <taxon>Dikarya</taxon>
        <taxon>Basidiomycota</taxon>
        <taxon>Agaricomycotina</taxon>
        <taxon>Agaricomycetes</taxon>
        <taxon>Agaricomycetidae</taxon>
        <taxon>Agaricales</taxon>
        <taxon>Agaricineae</taxon>
        <taxon>Hydnangiaceae</taxon>
        <taxon>Laccaria</taxon>
    </lineage>
</organism>
<reference evidence="2 3" key="1">
    <citation type="journal article" date="2008" name="Nature">
        <title>The genome of Laccaria bicolor provides insights into mycorrhizal symbiosis.</title>
        <authorList>
            <person name="Martin F."/>
            <person name="Aerts A."/>
            <person name="Ahren D."/>
            <person name="Brun A."/>
            <person name="Danchin E.G.J."/>
            <person name="Duchaussoy F."/>
            <person name="Gibon J."/>
            <person name="Kohler A."/>
            <person name="Lindquist E."/>
            <person name="Pereda V."/>
            <person name="Salamov A."/>
            <person name="Shapiro H.J."/>
            <person name="Wuyts J."/>
            <person name="Blaudez D."/>
            <person name="Buee M."/>
            <person name="Brokstein P."/>
            <person name="Canbaeck B."/>
            <person name="Cohen D."/>
            <person name="Courty P.E."/>
            <person name="Coutinho P.M."/>
            <person name="Delaruelle C."/>
            <person name="Detter J.C."/>
            <person name="Deveau A."/>
            <person name="DiFazio S."/>
            <person name="Duplessis S."/>
            <person name="Fraissinet-Tachet L."/>
            <person name="Lucic E."/>
            <person name="Frey-Klett P."/>
            <person name="Fourrey C."/>
            <person name="Feussner I."/>
            <person name="Gay G."/>
            <person name="Grimwood J."/>
            <person name="Hoegger P.J."/>
            <person name="Jain P."/>
            <person name="Kilaru S."/>
            <person name="Labbe J."/>
            <person name="Lin Y.C."/>
            <person name="Legue V."/>
            <person name="Le Tacon F."/>
            <person name="Marmeisse R."/>
            <person name="Melayah D."/>
            <person name="Montanini B."/>
            <person name="Muratet M."/>
            <person name="Nehls U."/>
            <person name="Niculita-Hirzel H."/>
            <person name="Oudot-Le Secq M.P."/>
            <person name="Peter M."/>
            <person name="Quesneville H."/>
            <person name="Rajashekar B."/>
            <person name="Reich M."/>
            <person name="Rouhier N."/>
            <person name="Schmutz J."/>
            <person name="Yin T."/>
            <person name="Chalot M."/>
            <person name="Henrissat B."/>
            <person name="Kuees U."/>
            <person name="Lucas S."/>
            <person name="Van de Peer Y."/>
            <person name="Podila G.K."/>
            <person name="Polle A."/>
            <person name="Pukkila P.J."/>
            <person name="Richardson P.M."/>
            <person name="Rouze P."/>
            <person name="Sanders I.R."/>
            <person name="Stajich J.E."/>
            <person name="Tunlid A."/>
            <person name="Tuskan G."/>
            <person name="Grigoriev I.V."/>
        </authorList>
    </citation>
    <scope>NUCLEOTIDE SEQUENCE [LARGE SCALE GENOMIC DNA]</scope>
    <source>
        <strain evidence="3">S238N-H82 / ATCC MYA-4686</strain>
    </source>
</reference>
<keyword evidence="3" id="KW-1185">Reference proteome</keyword>
<feature type="signal peptide" evidence="1">
    <location>
        <begin position="1"/>
        <end position="26"/>
    </location>
</feature>
<evidence type="ECO:0000313" key="2">
    <source>
        <dbReference type="EMBL" id="EDR01145.1"/>
    </source>
</evidence>
<name>B0DW88_LACBS</name>
<dbReference type="KEGG" id="lbc:LACBIDRAFT_333541"/>
<dbReference type="GeneID" id="6083823"/>
<feature type="chain" id="PRO_5002748863" evidence="1">
    <location>
        <begin position="27"/>
        <end position="263"/>
    </location>
</feature>
<dbReference type="EMBL" id="DS547142">
    <property type="protein sequence ID" value="EDR01145.1"/>
    <property type="molecule type" value="Genomic_DNA"/>
</dbReference>
<keyword evidence="1" id="KW-0732">Signal</keyword>
<evidence type="ECO:0000313" key="3">
    <source>
        <dbReference type="Proteomes" id="UP000001194"/>
    </source>
</evidence>
<dbReference type="InParanoid" id="B0DW88"/>
<dbReference type="HOGENOM" id="CLU_1057949_0_0_1"/>
<dbReference type="AlphaFoldDB" id="B0DW88"/>
<accession>B0DW88</accession>
<dbReference type="RefSeq" id="XP_001888187.1">
    <property type="nucleotide sequence ID" value="XM_001888152.1"/>
</dbReference>
<sequence>MVAYHWWVDDCTCLVLLLSQASRGSTDPPYHPHLWHLQFSTRFSQITRYEGLAHANYSVELIALNGLVSLEVSLYGTEWNKDSLVLARMRRLTGPTDESQNPEQELSSWTFTIWPGPALMTTGATRTYAIERVSICGDSFVLYDSRSKCLFSSVIIVYWFKLPEGPSQTLALFQNSGTDLAISKCQCTCCNFTFKMLAVHLDVPRQLATEIPHALQLDRERNATSASRILAVQGASNFSTTYTDRLISSTRFTSMKTEHTGNE</sequence>
<dbReference type="Proteomes" id="UP000001194">
    <property type="component" value="Unassembled WGS sequence"/>
</dbReference>
<protein>
    <submittedName>
        <fullName evidence="2">Predicted protein</fullName>
    </submittedName>
</protein>
<proteinExistence type="predicted"/>